<feature type="compositionally biased region" description="Polar residues" evidence="1">
    <location>
        <begin position="1223"/>
        <end position="1239"/>
    </location>
</feature>
<proteinExistence type="predicted"/>
<feature type="region of interest" description="Disordered" evidence="1">
    <location>
        <begin position="507"/>
        <end position="545"/>
    </location>
</feature>
<feature type="region of interest" description="Disordered" evidence="1">
    <location>
        <begin position="798"/>
        <end position="829"/>
    </location>
</feature>
<feature type="compositionally biased region" description="Polar residues" evidence="1">
    <location>
        <begin position="1248"/>
        <end position="1266"/>
    </location>
</feature>
<dbReference type="RefSeq" id="XP_008300112.1">
    <property type="nucleotide sequence ID" value="XM_008301890.1"/>
</dbReference>
<feature type="compositionally biased region" description="Basic and acidic residues" evidence="1">
    <location>
        <begin position="1213"/>
        <end position="1222"/>
    </location>
</feature>
<protein>
    <submittedName>
        <fullName evidence="3 4">Uncharacterized protein LOC103372291 isoform X1</fullName>
    </submittedName>
</protein>
<accession>A0A9Y4TYF4</accession>
<feature type="compositionally biased region" description="Basic and acidic residues" evidence="1">
    <location>
        <begin position="226"/>
        <end position="236"/>
    </location>
</feature>
<feature type="compositionally biased region" description="Polar residues" evidence="1">
    <location>
        <begin position="1143"/>
        <end position="1165"/>
    </location>
</feature>
<gene>
    <name evidence="3 4" type="primary">LOC103372291</name>
</gene>
<feature type="compositionally biased region" description="Basic and acidic residues" evidence="1">
    <location>
        <begin position="800"/>
        <end position="815"/>
    </location>
</feature>
<organism evidence="2 3">
    <name type="scientific">Stegastes partitus</name>
    <name type="common">bicolor damselfish</name>
    <dbReference type="NCBI Taxonomy" id="144197"/>
    <lineage>
        <taxon>Eukaryota</taxon>
        <taxon>Metazoa</taxon>
        <taxon>Chordata</taxon>
        <taxon>Craniata</taxon>
        <taxon>Vertebrata</taxon>
        <taxon>Euteleostomi</taxon>
        <taxon>Actinopterygii</taxon>
        <taxon>Neopterygii</taxon>
        <taxon>Teleostei</taxon>
        <taxon>Neoteleostei</taxon>
        <taxon>Acanthomorphata</taxon>
        <taxon>Ovalentaria</taxon>
        <taxon>Pomacentridae</taxon>
        <taxon>Stegastes</taxon>
    </lineage>
</organism>
<feature type="compositionally biased region" description="Acidic residues" evidence="1">
    <location>
        <begin position="816"/>
        <end position="826"/>
    </location>
</feature>
<feature type="compositionally biased region" description="Polar residues" evidence="1">
    <location>
        <begin position="1292"/>
        <end position="1313"/>
    </location>
</feature>
<dbReference type="RefSeq" id="XP_008300113.1">
    <property type="nucleotide sequence ID" value="XM_008301891.1"/>
</dbReference>
<evidence type="ECO:0000313" key="4">
    <source>
        <dbReference type="RefSeq" id="XP_008300113.1"/>
    </source>
</evidence>
<dbReference type="Proteomes" id="UP000694891">
    <property type="component" value="Unplaced"/>
</dbReference>
<evidence type="ECO:0000313" key="3">
    <source>
        <dbReference type="RefSeq" id="XP_008300112.1"/>
    </source>
</evidence>
<feature type="compositionally biased region" description="Basic and acidic residues" evidence="1">
    <location>
        <begin position="1376"/>
        <end position="1401"/>
    </location>
</feature>
<evidence type="ECO:0000256" key="1">
    <source>
        <dbReference type="SAM" id="MobiDB-lite"/>
    </source>
</evidence>
<feature type="region of interest" description="Disordered" evidence="1">
    <location>
        <begin position="207"/>
        <end position="238"/>
    </location>
</feature>
<feature type="compositionally biased region" description="Basic and acidic residues" evidence="1">
    <location>
        <begin position="1039"/>
        <end position="1049"/>
    </location>
</feature>
<feature type="region of interest" description="Disordered" evidence="1">
    <location>
        <begin position="873"/>
        <end position="940"/>
    </location>
</feature>
<feature type="compositionally biased region" description="Basic and acidic residues" evidence="1">
    <location>
        <begin position="1057"/>
        <end position="1071"/>
    </location>
</feature>
<feature type="compositionally biased region" description="Basic and acidic residues" evidence="1">
    <location>
        <begin position="1108"/>
        <end position="1120"/>
    </location>
</feature>
<feature type="compositionally biased region" description="Low complexity" evidence="1">
    <location>
        <begin position="602"/>
        <end position="615"/>
    </location>
</feature>
<feature type="compositionally biased region" description="Polar residues" evidence="1">
    <location>
        <begin position="873"/>
        <end position="882"/>
    </location>
</feature>
<feature type="region of interest" description="Disordered" evidence="1">
    <location>
        <begin position="1023"/>
        <end position="1409"/>
    </location>
</feature>
<name>A0A9Y4TYF4_9TELE</name>
<feature type="region of interest" description="Disordered" evidence="1">
    <location>
        <begin position="590"/>
        <end position="615"/>
    </location>
</feature>
<feature type="compositionally biased region" description="Basic residues" evidence="1">
    <location>
        <begin position="1353"/>
        <end position="1364"/>
    </location>
</feature>
<feature type="compositionally biased region" description="Basic residues" evidence="1">
    <location>
        <begin position="1121"/>
        <end position="1132"/>
    </location>
</feature>
<sequence>MQTGYSYNPAGGAYVPASQDNSVRPLPADHLPSGMQISIVAAQSPGELKVAYGPARCKQGHGQSQHFQVGKNFGIFANANPIRQYADSSGQQRYSSKHCLGEHLRNSSTLSNSTGPSGQLSTEIVLAVGAPKLYTDYEICEFVKQKVAAFASKDCPNDSDSPLQSHSNIPKSSTVTYHLTSSTCDNEDVEKQRLSCAVIEHCATASGQAVEEDSSKNSEANAELTPKSKDEHETSASERLSAGTLMSDAENAKHADFDLPVKKHLNINDEGKLFCSDDSEDKTFVSSSDESFQSKWCDKYVLNGEATLHYSLTALKELIASLENVERFAKIDNLSEVMLQQYWNGDIGNVRLFTSTEYPKIMNEAAVTCTKTEEGSPVVLTAMSRTSQDELTKNGSILGCSSSQEEYKSVWINADKGVGLPSVSSPLIHMTHKARGGKGLKPVEVNMQGVIHDPKDSWTPRLIGDQDENLNKQKNIGNQQHCPDTCGEAAAHSKLNSSVEKIQTYDAQSVSTNQSEQSVNHQTSCSSSDAILHPLPGRLGTDTPSVTILKEQQYEDISDAEDMSELDTKLPEHEDLHFSLRLEDPVYEDISEDENPPIQNTDVEMPSSPPDVSEPSVKQYGHVQVQVKSILDEKLIAMKQMTPKSQTPHVAQHCSFPHFGETDDDIECVTSAKCDYARQAGWQINCSYSPSSDLKDEDETDDEMDDDWDVIPLVISELKLVLPEDGADPEEALLDVDEHGDKVPQGGSSPTLCELRRPPPVQVPPSAFSQIEIFDTCESFQRAKALQFGIFPQFLSEESFPERDPKPHHSRKDWYSEPEDSCETDDSCNYSPVEERNHLTVSRKLLNHLSASASSETDDSESEKEDVIDEVTNLQNDQIRSRQSTHKKEDTGILTSDSEDECDQNSTNKAKRRRISSLQKAVSAAVPCSPPKRHSPDTVASVCESAEENLLKRRFPAAHSSKRTENIVRSKHVQHAVLPQNVSDAESVIVIDSDTDDDHSQNYKKAKRKKEFSLEWAGAGDDACVTQERTPVDTEYETAEEKLQERRPCTDSSKPQHGSERQDTLSEKEMQDASFDLSNSVKRRELSEARTGSMHVHQKTNTRMTSKCFHESDQVVTKDHTLKKKAKTKRRTPSSEAEDSDLTFGNAQRSPYVNNKPQKTVQSAKDSSKKPPQSGRDRDEDSTLGSNPVVARLSFDNFPQCSEHLKLKNYKAHGRDEDETPKKPTSTSKNVDSCKTKTQPLHKDRQGTCFSKPTPGNDTNHVTPASKSKESSSHPRKRFSLSKLQRPRSYDMPSTFTNPYSPTTGPSAMTLVTNKWRDSYFSTRKDKKTSVGTEEGLRSTNNPDLLKEAKPGRSQRRRAPRRRNSTQESATPLMKKTMDEAREWTKARNRDSSSEQTDHRVGKGYKWRK</sequence>
<feature type="region of interest" description="Disordered" evidence="1">
    <location>
        <begin position="738"/>
        <end position="758"/>
    </location>
</feature>
<feature type="compositionally biased region" description="Polar residues" evidence="1">
    <location>
        <begin position="507"/>
        <end position="529"/>
    </location>
</feature>
<reference evidence="3 4" key="1">
    <citation type="submission" date="2025-04" db="UniProtKB">
        <authorList>
            <consortium name="RefSeq"/>
        </authorList>
    </citation>
    <scope>IDENTIFICATION</scope>
</reference>
<dbReference type="GeneID" id="103372291"/>
<keyword evidence="2" id="KW-1185">Reference proteome</keyword>
<evidence type="ECO:0000313" key="2">
    <source>
        <dbReference type="Proteomes" id="UP000694891"/>
    </source>
</evidence>